<protein>
    <submittedName>
        <fullName evidence="1">Uncharacterized protein</fullName>
    </submittedName>
</protein>
<comment type="caution">
    <text evidence="1">The sequence shown here is derived from an EMBL/GenBank/DDBJ whole genome shotgun (WGS) entry which is preliminary data.</text>
</comment>
<dbReference type="HOGENOM" id="CLU_3108047_0_0_1"/>
<dbReference type="EMBL" id="AFRT01000304">
    <property type="protein sequence ID" value="ELU44468.1"/>
    <property type="molecule type" value="Genomic_DNA"/>
</dbReference>
<dbReference type="AlphaFoldDB" id="L8X610"/>
<evidence type="ECO:0000313" key="2">
    <source>
        <dbReference type="Proteomes" id="UP000011668"/>
    </source>
</evidence>
<sequence length="51" mass="5716">MSLGPRAMEDVLTGCSGIDSPEGLLSIFLRLRHFAVVFLYEEYSKHKRTSG</sequence>
<dbReference type="Proteomes" id="UP000011668">
    <property type="component" value="Unassembled WGS sequence"/>
</dbReference>
<evidence type="ECO:0000313" key="1">
    <source>
        <dbReference type="EMBL" id="ELU44468.1"/>
    </source>
</evidence>
<keyword evidence="2" id="KW-1185">Reference proteome</keyword>
<accession>L8X610</accession>
<name>L8X610_THACA</name>
<proteinExistence type="predicted"/>
<reference evidence="1 2" key="1">
    <citation type="journal article" date="2013" name="Nat. Commun.">
        <title>The evolution and pathogenic mechanisms of the rice sheath blight pathogen.</title>
        <authorList>
            <person name="Zheng A."/>
            <person name="Lin R."/>
            <person name="Xu L."/>
            <person name="Qin P."/>
            <person name="Tang C."/>
            <person name="Ai P."/>
            <person name="Zhang D."/>
            <person name="Liu Y."/>
            <person name="Sun Z."/>
            <person name="Feng H."/>
            <person name="Wang Y."/>
            <person name="Chen Y."/>
            <person name="Liang X."/>
            <person name="Fu R."/>
            <person name="Li Q."/>
            <person name="Zhang J."/>
            <person name="Yu X."/>
            <person name="Xie Z."/>
            <person name="Ding L."/>
            <person name="Guan P."/>
            <person name="Tang J."/>
            <person name="Liang Y."/>
            <person name="Wang S."/>
            <person name="Deng Q."/>
            <person name="Li S."/>
            <person name="Zhu J."/>
            <person name="Wang L."/>
            <person name="Liu H."/>
            <person name="Li P."/>
        </authorList>
    </citation>
    <scope>NUCLEOTIDE SEQUENCE [LARGE SCALE GENOMIC DNA]</scope>
    <source>
        <strain evidence="2">AG-1 IA</strain>
    </source>
</reference>
<gene>
    <name evidence="1" type="ORF">AG1IA_01497</name>
</gene>
<organism evidence="1 2">
    <name type="scientific">Thanatephorus cucumeris (strain AG1-IA)</name>
    <name type="common">Rice sheath blight fungus</name>
    <name type="synonym">Rhizoctonia solani</name>
    <dbReference type="NCBI Taxonomy" id="983506"/>
    <lineage>
        <taxon>Eukaryota</taxon>
        <taxon>Fungi</taxon>
        <taxon>Dikarya</taxon>
        <taxon>Basidiomycota</taxon>
        <taxon>Agaricomycotina</taxon>
        <taxon>Agaricomycetes</taxon>
        <taxon>Cantharellales</taxon>
        <taxon>Ceratobasidiaceae</taxon>
        <taxon>Rhizoctonia</taxon>
        <taxon>Rhizoctonia solani AG-1</taxon>
    </lineage>
</organism>